<evidence type="ECO:0000256" key="1">
    <source>
        <dbReference type="ARBA" id="ARBA00022801"/>
    </source>
</evidence>
<sequence length="236" mass="26241">MKSKRRVKRKLKPGVKALLGFIGILFIVIVFNKLNNIINGNIDIFSDNKKIVVIDIGHGGKDQGTQSLDKQKIEKDITLQIGSKVIEKLEKDKSIKVIATRTTDKYISLKERNKIEAENNADLFVSIHANATGDGSSSTEGVETFYWKNDDKSYKLAQSIHNNIISSVGALDRGIKRGNYQVLRDSSCPSVLIETGFLTNYKESVNLSKNSYQNKLANSIVKGIQEYISEEGSVSE</sequence>
<reference evidence="3 4" key="1">
    <citation type="submission" date="2020-08" db="EMBL/GenBank/DDBJ databases">
        <authorList>
            <person name="Liu C."/>
            <person name="Sun Q."/>
        </authorList>
    </citation>
    <scope>NUCLEOTIDE SEQUENCE [LARGE SCALE GENOMIC DNA]</scope>
    <source>
        <strain evidence="3 4">NSJ-18</strain>
    </source>
</reference>
<keyword evidence="1" id="KW-0378">Hydrolase</keyword>
<dbReference type="CDD" id="cd02696">
    <property type="entry name" value="MurNAc-LAA"/>
    <property type="match status" value="1"/>
</dbReference>
<dbReference type="Proteomes" id="UP000609849">
    <property type="component" value="Unassembled WGS sequence"/>
</dbReference>
<dbReference type="Pfam" id="PF01520">
    <property type="entry name" value="Amidase_3"/>
    <property type="match status" value="1"/>
</dbReference>
<comment type="caution">
    <text evidence="3">The sequence shown here is derived from an EMBL/GenBank/DDBJ whole genome shotgun (WGS) entry which is preliminary data.</text>
</comment>
<dbReference type="PANTHER" id="PTHR30404">
    <property type="entry name" value="N-ACETYLMURAMOYL-L-ALANINE AMIDASE"/>
    <property type="match status" value="1"/>
</dbReference>
<evidence type="ECO:0000313" key="4">
    <source>
        <dbReference type="Proteomes" id="UP000609849"/>
    </source>
</evidence>
<dbReference type="SMART" id="SM00646">
    <property type="entry name" value="Ami_3"/>
    <property type="match status" value="1"/>
</dbReference>
<dbReference type="SUPFAM" id="SSF53187">
    <property type="entry name" value="Zn-dependent exopeptidases"/>
    <property type="match status" value="1"/>
</dbReference>
<dbReference type="RefSeq" id="WP_153971566.1">
    <property type="nucleotide sequence ID" value="NZ_JACRWE010000001.1"/>
</dbReference>
<accession>A0ABR7JJY1</accession>
<protein>
    <submittedName>
        <fullName evidence="3">N-acetylmuramoyl-L-alanine amidase</fullName>
    </submittedName>
</protein>
<evidence type="ECO:0000259" key="2">
    <source>
        <dbReference type="SMART" id="SM00646"/>
    </source>
</evidence>
<keyword evidence="4" id="KW-1185">Reference proteome</keyword>
<dbReference type="PANTHER" id="PTHR30404:SF0">
    <property type="entry name" value="N-ACETYLMURAMOYL-L-ALANINE AMIDASE AMIC"/>
    <property type="match status" value="1"/>
</dbReference>
<dbReference type="InterPro" id="IPR050695">
    <property type="entry name" value="N-acetylmuramoyl_amidase_3"/>
</dbReference>
<organism evidence="3 4">
    <name type="scientific">Romboutsia faecis</name>
    <dbReference type="NCBI Taxonomy" id="2764597"/>
    <lineage>
        <taxon>Bacteria</taxon>
        <taxon>Bacillati</taxon>
        <taxon>Bacillota</taxon>
        <taxon>Clostridia</taxon>
        <taxon>Peptostreptococcales</taxon>
        <taxon>Peptostreptococcaceae</taxon>
        <taxon>Romboutsia</taxon>
    </lineage>
</organism>
<name>A0ABR7JJY1_9FIRM</name>
<dbReference type="InterPro" id="IPR002508">
    <property type="entry name" value="MurNAc-LAA_cat"/>
</dbReference>
<feature type="domain" description="MurNAc-LAA" evidence="2">
    <location>
        <begin position="113"/>
        <end position="225"/>
    </location>
</feature>
<gene>
    <name evidence="3" type="ORF">H8923_00445</name>
</gene>
<dbReference type="Gene3D" id="3.40.630.40">
    <property type="entry name" value="Zn-dependent exopeptidases"/>
    <property type="match status" value="1"/>
</dbReference>
<proteinExistence type="predicted"/>
<evidence type="ECO:0000313" key="3">
    <source>
        <dbReference type="EMBL" id="MBC5995214.1"/>
    </source>
</evidence>
<dbReference type="EMBL" id="JACRWE010000001">
    <property type="protein sequence ID" value="MBC5995214.1"/>
    <property type="molecule type" value="Genomic_DNA"/>
</dbReference>